<feature type="modified residue" description="N6-(pyridoxal phosphate)lysine" evidence="7">
    <location>
        <position position="243"/>
    </location>
</feature>
<dbReference type="GO" id="GO:0008890">
    <property type="term" value="F:glycine C-acetyltransferase activity"/>
    <property type="evidence" value="ECO:0007669"/>
    <property type="project" value="UniProtKB-UniRule"/>
</dbReference>
<evidence type="ECO:0000256" key="4">
    <source>
        <dbReference type="ARBA" id="ARBA00022898"/>
    </source>
</evidence>
<dbReference type="OrthoDB" id="9807157at2"/>
<feature type="binding site" evidence="7">
    <location>
        <begin position="273"/>
        <end position="274"/>
    </location>
    <ligand>
        <name>pyridoxal 5'-phosphate</name>
        <dbReference type="ChEBI" id="CHEBI:597326"/>
        <note>ligand shared between dimeric partners</note>
    </ligand>
</feature>
<dbReference type="GO" id="GO:0016874">
    <property type="term" value="F:ligase activity"/>
    <property type="evidence" value="ECO:0007669"/>
    <property type="project" value="UniProtKB-KW"/>
</dbReference>
<evidence type="ECO:0000256" key="6">
    <source>
        <dbReference type="ARBA" id="ARBA00047715"/>
    </source>
</evidence>
<dbReference type="InterPro" id="IPR015422">
    <property type="entry name" value="PyrdxlP-dep_Trfase_small"/>
</dbReference>
<dbReference type="InterPro" id="IPR015421">
    <property type="entry name" value="PyrdxlP-dep_Trfase_major"/>
</dbReference>
<dbReference type="GO" id="GO:0030170">
    <property type="term" value="F:pyridoxal phosphate binding"/>
    <property type="evidence" value="ECO:0007669"/>
    <property type="project" value="UniProtKB-UniRule"/>
</dbReference>
<feature type="binding site" description="in other chain" evidence="7">
    <location>
        <begin position="110"/>
        <end position="111"/>
    </location>
    <ligand>
        <name>pyridoxal 5'-phosphate</name>
        <dbReference type="ChEBI" id="CHEBI:597326"/>
        <note>ligand shared between dimeric partners</note>
    </ligand>
</feature>
<evidence type="ECO:0000256" key="2">
    <source>
        <dbReference type="ARBA" id="ARBA00011738"/>
    </source>
</evidence>
<keyword evidence="3 7" id="KW-0808">Transferase</keyword>
<reference evidence="9 10" key="1">
    <citation type="submission" date="2013-08" db="EMBL/GenBank/DDBJ databases">
        <title>The genome sequence of Knoellia aerolata.</title>
        <authorList>
            <person name="Zhu W."/>
            <person name="Wang G."/>
        </authorList>
    </citation>
    <scope>NUCLEOTIDE SEQUENCE [LARGE SCALE GENOMIC DNA]</scope>
    <source>
        <strain evidence="9 10">DSM 18566</strain>
    </source>
</reference>
<evidence type="ECO:0000313" key="9">
    <source>
        <dbReference type="EMBL" id="KGN39996.1"/>
    </source>
</evidence>
<feature type="binding site" description="in other chain" evidence="7">
    <location>
        <position position="184"/>
    </location>
    <ligand>
        <name>pyridoxal 5'-phosphate</name>
        <dbReference type="ChEBI" id="CHEBI:597326"/>
        <note>ligand shared between dimeric partners</note>
    </ligand>
</feature>
<evidence type="ECO:0000259" key="8">
    <source>
        <dbReference type="Pfam" id="PF00155"/>
    </source>
</evidence>
<feature type="binding site" evidence="7">
    <location>
        <position position="135"/>
    </location>
    <ligand>
        <name>substrate</name>
    </ligand>
</feature>
<keyword evidence="10" id="KW-1185">Reference proteome</keyword>
<keyword evidence="9" id="KW-0436">Ligase</keyword>
<dbReference type="PANTHER" id="PTHR13693:SF102">
    <property type="entry name" value="2-AMINO-3-KETOBUTYRATE COENZYME A LIGASE, MITOCHONDRIAL"/>
    <property type="match status" value="1"/>
</dbReference>
<sequence length="400" mass="43128">MYGSVKDELAATLAEIEAAGLYKRERELTTPQSSHVGTSGGEALNFCANNYLGFADHPDVVEASKAALDEWGFGMASVRFICGTQTQHSLLERRLSQFLDMEATILYSSCFDANGGVFEVLFGAEDAIISDELNHASIIDGIRLSKAQRYRYRNADMADLRTQLEAAVAAGARRKVVVTDGVFSMDGFYAPLDEICDLADEFEAMVLVDDSHAVGFVGANGRGTPELFGVQDRVDIVTGTLGKALGGASGGYVSSHQEVVDLLRQRSRPYLFSNSVAPGVVAGSLKAIELVDSSSEARETLQRNTSLFRELMTDAGFELLPGSHPITPVMFPGDDGARIAAEVADRMLADGVYVIPFSFPVVPKGKARIRVQLSAAHSEEDVRRCVDAFVRAREVDAQAP</sequence>
<gene>
    <name evidence="7" type="primary">kbl</name>
    <name evidence="9" type="ORF">N801_16905</name>
</gene>
<dbReference type="HAMAP" id="MF_00985">
    <property type="entry name" value="2am3keto_CoA_ligase"/>
    <property type="match status" value="1"/>
</dbReference>
<comment type="similarity">
    <text evidence="1 7">Belongs to the class-II pyridoxal-phosphate-dependent aminotransferase family.</text>
</comment>
<name>A0A0A0JWR3_9MICO</name>
<dbReference type="NCBIfam" id="TIGR01822">
    <property type="entry name" value="2am3keto_CoA"/>
    <property type="match status" value="1"/>
</dbReference>
<dbReference type="EMBL" id="AVPL01000058">
    <property type="protein sequence ID" value="KGN39996.1"/>
    <property type="molecule type" value="Genomic_DNA"/>
</dbReference>
<dbReference type="PROSITE" id="PS00599">
    <property type="entry name" value="AA_TRANSFER_CLASS_2"/>
    <property type="match status" value="1"/>
</dbReference>
<dbReference type="PANTHER" id="PTHR13693">
    <property type="entry name" value="CLASS II AMINOTRANSFERASE/8-AMINO-7-OXONONANOATE SYNTHASE"/>
    <property type="match status" value="1"/>
</dbReference>
<dbReference type="FunFam" id="3.40.640.10:FF:000006">
    <property type="entry name" value="5-aminolevulinate synthase, mitochondrial"/>
    <property type="match status" value="1"/>
</dbReference>
<dbReference type="RefSeq" id="WP_035939877.1">
    <property type="nucleotide sequence ID" value="NZ_AVPL01000058.1"/>
</dbReference>
<dbReference type="InterPro" id="IPR050087">
    <property type="entry name" value="AON_synthase_class-II"/>
</dbReference>
<feature type="binding site" description="in other chain" evidence="7">
    <location>
        <begin position="209"/>
        <end position="212"/>
    </location>
    <ligand>
        <name>pyridoxal 5'-phosphate</name>
        <dbReference type="ChEBI" id="CHEBI:597326"/>
        <note>ligand shared between dimeric partners</note>
    </ligand>
</feature>
<keyword evidence="5 7" id="KW-0012">Acyltransferase</keyword>
<comment type="function">
    <text evidence="7">Catalyzes the cleavage of 2-amino-3-ketobutyrate to glycine and acetyl-CoA.</text>
</comment>
<dbReference type="Pfam" id="PF00155">
    <property type="entry name" value="Aminotran_1_2"/>
    <property type="match status" value="1"/>
</dbReference>
<dbReference type="Proteomes" id="UP000030013">
    <property type="component" value="Unassembled WGS sequence"/>
</dbReference>
<accession>A0A0A0JWR3</accession>
<dbReference type="GO" id="GO:0005829">
    <property type="term" value="C:cytosol"/>
    <property type="evidence" value="ECO:0007669"/>
    <property type="project" value="TreeGrafter"/>
</dbReference>
<dbReference type="Gene3D" id="3.40.640.10">
    <property type="entry name" value="Type I PLP-dependent aspartate aminotransferase-like (Major domain)"/>
    <property type="match status" value="1"/>
</dbReference>
<evidence type="ECO:0000256" key="1">
    <source>
        <dbReference type="ARBA" id="ARBA00008392"/>
    </source>
</evidence>
<evidence type="ECO:0000256" key="5">
    <source>
        <dbReference type="ARBA" id="ARBA00023315"/>
    </source>
</evidence>
<dbReference type="EC" id="2.3.1.29" evidence="7"/>
<dbReference type="InterPro" id="IPR015424">
    <property type="entry name" value="PyrdxlP-dep_Trfase"/>
</dbReference>
<dbReference type="InterPro" id="IPR011282">
    <property type="entry name" value="2am3keto_CoA_ligase"/>
</dbReference>
<dbReference type="CDD" id="cd06454">
    <property type="entry name" value="KBL_like"/>
    <property type="match status" value="1"/>
</dbReference>
<dbReference type="Gene3D" id="3.90.1150.10">
    <property type="entry name" value="Aspartate Aminotransferase, domain 1"/>
    <property type="match status" value="1"/>
</dbReference>
<comment type="catalytic activity">
    <reaction evidence="6">
        <text>6-carboxyhexanoyl-[ACP] + L-alanine + H(+) = (8S)-8-amino-7-oxononanoate + holo-[ACP] + CO2</text>
        <dbReference type="Rhea" id="RHEA:42288"/>
        <dbReference type="Rhea" id="RHEA-COMP:9685"/>
        <dbReference type="Rhea" id="RHEA-COMP:9955"/>
        <dbReference type="ChEBI" id="CHEBI:15378"/>
        <dbReference type="ChEBI" id="CHEBI:16526"/>
        <dbReference type="ChEBI" id="CHEBI:57972"/>
        <dbReference type="ChEBI" id="CHEBI:64479"/>
        <dbReference type="ChEBI" id="CHEBI:78846"/>
        <dbReference type="ChEBI" id="CHEBI:149468"/>
        <dbReference type="EC" id="2.3.1.47"/>
    </reaction>
</comment>
<organism evidence="9 10">
    <name type="scientific">Knoellia aerolata DSM 18566</name>
    <dbReference type="NCBI Taxonomy" id="1385519"/>
    <lineage>
        <taxon>Bacteria</taxon>
        <taxon>Bacillati</taxon>
        <taxon>Actinomycetota</taxon>
        <taxon>Actinomycetes</taxon>
        <taxon>Micrococcales</taxon>
        <taxon>Intrasporangiaceae</taxon>
        <taxon>Knoellia</taxon>
    </lineage>
</organism>
<feature type="domain" description="Aminotransferase class I/classII large" evidence="8">
    <location>
        <begin position="44"/>
        <end position="389"/>
    </location>
</feature>
<comment type="cofactor">
    <cofactor evidence="7">
        <name>pyridoxal 5'-phosphate</name>
        <dbReference type="ChEBI" id="CHEBI:597326"/>
    </cofactor>
    <text evidence="7">Binds 1 pyridoxal phosphate per subunit.</text>
</comment>
<evidence type="ECO:0000256" key="3">
    <source>
        <dbReference type="ARBA" id="ARBA00022679"/>
    </source>
</evidence>
<evidence type="ECO:0000256" key="7">
    <source>
        <dbReference type="HAMAP-Rule" id="MF_00985"/>
    </source>
</evidence>
<comment type="subunit">
    <text evidence="2 7">Homodimer.</text>
</comment>
<dbReference type="InterPro" id="IPR004839">
    <property type="entry name" value="Aminotransferase_I/II_large"/>
</dbReference>
<evidence type="ECO:0000313" key="10">
    <source>
        <dbReference type="Proteomes" id="UP000030013"/>
    </source>
</evidence>
<comment type="pathway">
    <text evidence="7">Amino-acid degradation; L-threonine degradation via oxydo-reductase pathway; glycine from L-threonine: step 2/2.</text>
</comment>
<feature type="binding site" description="in other chain" evidence="7">
    <location>
        <begin position="240"/>
        <end position="243"/>
    </location>
    <ligand>
        <name>pyridoxal 5'-phosphate</name>
        <dbReference type="ChEBI" id="CHEBI:597326"/>
        <note>ligand shared between dimeric partners</note>
    </ligand>
</feature>
<dbReference type="STRING" id="1385519.N801_16905"/>
<dbReference type="UniPathway" id="UPA00046">
    <property type="reaction ID" value="UER00506"/>
</dbReference>
<dbReference type="GO" id="GO:0008710">
    <property type="term" value="F:8-amino-7-oxononanoate synthase activity"/>
    <property type="evidence" value="ECO:0007669"/>
    <property type="project" value="UniProtKB-EC"/>
</dbReference>
<dbReference type="GO" id="GO:0019518">
    <property type="term" value="P:L-threonine catabolic process to glycine"/>
    <property type="evidence" value="ECO:0007669"/>
    <property type="project" value="UniProtKB-UniRule"/>
</dbReference>
<dbReference type="SUPFAM" id="SSF53383">
    <property type="entry name" value="PLP-dependent transferases"/>
    <property type="match status" value="1"/>
</dbReference>
<comment type="caution">
    <text evidence="9">The sequence shown here is derived from an EMBL/GenBank/DDBJ whole genome shotgun (WGS) entry which is preliminary data.</text>
</comment>
<comment type="catalytic activity">
    <reaction evidence="7">
        <text>glycine + acetyl-CoA = (2S)-2-amino-3-oxobutanoate + CoA</text>
        <dbReference type="Rhea" id="RHEA:20736"/>
        <dbReference type="ChEBI" id="CHEBI:57287"/>
        <dbReference type="ChEBI" id="CHEBI:57288"/>
        <dbReference type="ChEBI" id="CHEBI:57305"/>
        <dbReference type="ChEBI" id="CHEBI:78948"/>
        <dbReference type="EC" id="2.3.1.29"/>
    </reaction>
</comment>
<keyword evidence="4 7" id="KW-0663">Pyridoxal phosphate</keyword>
<dbReference type="AlphaFoldDB" id="A0A0A0JWR3"/>
<feature type="binding site" evidence="7">
    <location>
        <position position="370"/>
    </location>
    <ligand>
        <name>substrate</name>
    </ligand>
</feature>
<proteinExistence type="inferred from homology"/>
<protein>
    <recommendedName>
        <fullName evidence="7">2-amino-3-ketobutyrate coenzyme A ligase</fullName>
        <shortName evidence="7">AKB ligase</shortName>
        <ecNumber evidence="7">2.3.1.29</ecNumber>
    </recommendedName>
    <alternativeName>
        <fullName evidence="7">Glycine acetyltransferase</fullName>
    </alternativeName>
</protein>
<dbReference type="InterPro" id="IPR001917">
    <property type="entry name" value="Aminotrans_II_pyridoxalP_BS"/>
</dbReference>
<dbReference type="eggNOG" id="COG0156">
    <property type="taxonomic scope" value="Bacteria"/>
</dbReference>
<dbReference type="NCBIfam" id="NF005394">
    <property type="entry name" value="PRK06939.1"/>
    <property type="match status" value="1"/>
</dbReference>